<gene>
    <name evidence="2" type="ORF">EAH89_11395</name>
</gene>
<keyword evidence="1" id="KW-0472">Membrane</keyword>
<keyword evidence="1" id="KW-0812">Transmembrane</keyword>
<dbReference type="OrthoDB" id="7279904at2"/>
<feature type="transmembrane region" description="Helical" evidence="1">
    <location>
        <begin position="64"/>
        <end position="84"/>
    </location>
</feature>
<comment type="caution">
    <text evidence="2">The sequence shown here is derived from an EMBL/GenBank/DDBJ whole genome shotgun (WGS) entry which is preliminary data.</text>
</comment>
<name>A0A502G618_9PROT</name>
<evidence type="ECO:0000313" key="2">
    <source>
        <dbReference type="EMBL" id="TPG57517.1"/>
    </source>
</evidence>
<organism evidence="2 3">
    <name type="scientific">Muricoccus nepalensis</name>
    <dbReference type="NCBI Taxonomy" id="1854500"/>
    <lineage>
        <taxon>Bacteria</taxon>
        <taxon>Pseudomonadati</taxon>
        <taxon>Pseudomonadota</taxon>
        <taxon>Alphaproteobacteria</taxon>
        <taxon>Acetobacterales</taxon>
        <taxon>Roseomonadaceae</taxon>
        <taxon>Muricoccus</taxon>
    </lineage>
</organism>
<feature type="transmembrane region" description="Helical" evidence="1">
    <location>
        <begin position="91"/>
        <end position="118"/>
    </location>
</feature>
<dbReference type="RefSeq" id="WP_140883041.1">
    <property type="nucleotide sequence ID" value="NZ_RCZP01000008.1"/>
</dbReference>
<feature type="transmembrane region" description="Helical" evidence="1">
    <location>
        <begin position="12"/>
        <end position="31"/>
    </location>
</feature>
<reference evidence="2 3" key="1">
    <citation type="journal article" date="2019" name="Environ. Microbiol.">
        <title>Species interactions and distinct microbial communities in high Arctic permafrost affected cryosols are associated with the CH4 and CO2 gas fluxes.</title>
        <authorList>
            <person name="Altshuler I."/>
            <person name="Hamel J."/>
            <person name="Turney S."/>
            <person name="Magnuson E."/>
            <person name="Levesque R."/>
            <person name="Greer C."/>
            <person name="Whyte L.G."/>
        </authorList>
    </citation>
    <scope>NUCLEOTIDE SEQUENCE [LARGE SCALE GENOMIC DNA]</scope>
    <source>
        <strain evidence="2 3">S9.3B</strain>
    </source>
</reference>
<accession>A0A502G618</accession>
<sequence>MTVAKPVLRRDLVALLAVAAAIGLMVAYRHVYVEPRAWGALCLDLAQAPLACQPRAVLLWLQHWQLWGAVAMGLGIWAFVGAPFPVRAAAVAMGVIAVLNFNATWGMVGAALGGWAWVEASARAARPAAPSGRTGRGATP</sequence>
<protein>
    <submittedName>
        <fullName evidence="2">Uncharacterized protein</fullName>
    </submittedName>
</protein>
<dbReference type="Proteomes" id="UP000317078">
    <property type="component" value="Unassembled WGS sequence"/>
</dbReference>
<proteinExistence type="predicted"/>
<evidence type="ECO:0000256" key="1">
    <source>
        <dbReference type="SAM" id="Phobius"/>
    </source>
</evidence>
<keyword evidence="3" id="KW-1185">Reference proteome</keyword>
<evidence type="ECO:0000313" key="3">
    <source>
        <dbReference type="Proteomes" id="UP000317078"/>
    </source>
</evidence>
<keyword evidence="1" id="KW-1133">Transmembrane helix</keyword>
<dbReference type="EMBL" id="RCZP01000008">
    <property type="protein sequence ID" value="TPG57517.1"/>
    <property type="molecule type" value="Genomic_DNA"/>
</dbReference>
<dbReference type="AlphaFoldDB" id="A0A502G618"/>